<evidence type="ECO:0000313" key="3">
    <source>
        <dbReference type="EMBL" id="TYL38807.1"/>
    </source>
</evidence>
<feature type="compositionally biased region" description="Low complexity" evidence="1">
    <location>
        <begin position="229"/>
        <end position="250"/>
    </location>
</feature>
<name>A0A8J8Q3Z4_9EURY</name>
<dbReference type="Proteomes" id="UP000766904">
    <property type="component" value="Unassembled WGS sequence"/>
</dbReference>
<feature type="region of interest" description="Disordered" evidence="1">
    <location>
        <begin position="227"/>
        <end position="250"/>
    </location>
</feature>
<evidence type="ECO:0000313" key="4">
    <source>
        <dbReference type="Proteomes" id="UP000766904"/>
    </source>
</evidence>
<feature type="transmembrane region" description="Helical" evidence="2">
    <location>
        <begin position="80"/>
        <end position="99"/>
    </location>
</feature>
<accession>A0A8J8Q3Z4</accession>
<keyword evidence="2" id="KW-0472">Membrane</keyword>
<feature type="transmembrane region" description="Helical" evidence="2">
    <location>
        <begin position="167"/>
        <end position="184"/>
    </location>
</feature>
<dbReference type="RefSeq" id="WP_148857809.1">
    <property type="nucleotide sequence ID" value="NZ_PHNJ01000004.1"/>
</dbReference>
<protein>
    <submittedName>
        <fullName evidence="3">Uncharacterized protein</fullName>
    </submittedName>
</protein>
<feature type="transmembrane region" description="Helical" evidence="2">
    <location>
        <begin position="142"/>
        <end position="161"/>
    </location>
</feature>
<evidence type="ECO:0000256" key="1">
    <source>
        <dbReference type="SAM" id="MobiDB-lite"/>
    </source>
</evidence>
<gene>
    <name evidence="3" type="ORF">CV102_09860</name>
</gene>
<keyword evidence="2" id="KW-0812">Transmembrane</keyword>
<reference evidence="3" key="1">
    <citation type="submission" date="2017-11" db="EMBL/GenBank/DDBJ databases">
        <authorList>
            <person name="Kajale S.C."/>
            <person name="Sharma A."/>
        </authorList>
    </citation>
    <scope>NUCLEOTIDE SEQUENCE</scope>
    <source>
        <strain evidence="3">LS1_42</strain>
    </source>
</reference>
<keyword evidence="4" id="KW-1185">Reference proteome</keyword>
<sequence>MPAEDRFASHVVDDESVRVLTTGRLLEGFTPGRLTIGLTDRRLLCVSETGAFTDVRYEYMSSVRSRPQTRWEYQYRTGDAVLAGLVGGFLALVFLFVAVGTASGTGLVDGSLTVALAAVTAVAVVSTQRVRRATGNGQANRQLFVGVGLLTLGAFVAAAVASSSVSLPLFALATGCGVVLSAYGPRYATAFDGIGLHRRRETRITITTVDGQSIQLVTDTDAELDRELSASLSRSDSPSPSVPLSRSPSS</sequence>
<comment type="caution">
    <text evidence="3">The sequence shown here is derived from an EMBL/GenBank/DDBJ whole genome shotgun (WGS) entry which is preliminary data.</text>
</comment>
<dbReference type="AlphaFoldDB" id="A0A8J8Q3Z4"/>
<proteinExistence type="predicted"/>
<organism evidence="3 4">
    <name type="scientific">Natronococcus pandeyae</name>
    <dbReference type="NCBI Taxonomy" id="2055836"/>
    <lineage>
        <taxon>Archaea</taxon>
        <taxon>Methanobacteriati</taxon>
        <taxon>Methanobacteriota</taxon>
        <taxon>Stenosarchaea group</taxon>
        <taxon>Halobacteria</taxon>
        <taxon>Halobacteriales</taxon>
        <taxon>Natrialbaceae</taxon>
        <taxon>Natronococcus</taxon>
    </lineage>
</organism>
<evidence type="ECO:0000256" key="2">
    <source>
        <dbReference type="SAM" id="Phobius"/>
    </source>
</evidence>
<keyword evidence="2" id="KW-1133">Transmembrane helix</keyword>
<dbReference type="OrthoDB" id="206563at2157"/>
<dbReference type="EMBL" id="PHNJ01000004">
    <property type="protein sequence ID" value="TYL38807.1"/>
    <property type="molecule type" value="Genomic_DNA"/>
</dbReference>
<feature type="transmembrane region" description="Helical" evidence="2">
    <location>
        <begin position="111"/>
        <end position="130"/>
    </location>
</feature>